<sequence>MKIKSTDIVEVDGKFVQTLKIKVLRKSGEIESIGIILFFDTLKEALSDEIKEKTLITLLLSALDILKEE</sequence>
<name>A0A6H1ZJJ8_9ZZZZ</name>
<reference evidence="1" key="1">
    <citation type="submission" date="2020-03" db="EMBL/GenBank/DDBJ databases">
        <title>The deep terrestrial virosphere.</title>
        <authorList>
            <person name="Holmfeldt K."/>
            <person name="Nilsson E."/>
            <person name="Simone D."/>
            <person name="Lopez-Fernandez M."/>
            <person name="Wu X."/>
            <person name="de Brujin I."/>
            <person name="Lundin D."/>
            <person name="Andersson A."/>
            <person name="Bertilsson S."/>
            <person name="Dopson M."/>
        </authorList>
    </citation>
    <scope>NUCLEOTIDE SEQUENCE</scope>
    <source>
        <strain evidence="1">TM448A00660</strain>
    </source>
</reference>
<evidence type="ECO:0000313" key="1">
    <source>
        <dbReference type="EMBL" id="QJA47370.1"/>
    </source>
</evidence>
<dbReference type="EMBL" id="MT144040">
    <property type="protein sequence ID" value="QJA47370.1"/>
    <property type="molecule type" value="Genomic_DNA"/>
</dbReference>
<gene>
    <name evidence="1" type="ORF">TM448A00660_0026</name>
</gene>
<organism evidence="1">
    <name type="scientific">viral metagenome</name>
    <dbReference type="NCBI Taxonomy" id="1070528"/>
    <lineage>
        <taxon>unclassified sequences</taxon>
        <taxon>metagenomes</taxon>
        <taxon>organismal metagenomes</taxon>
    </lineage>
</organism>
<protein>
    <submittedName>
        <fullName evidence="1">Uncharacterized protein</fullName>
    </submittedName>
</protein>
<proteinExistence type="predicted"/>
<accession>A0A6H1ZJJ8</accession>
<dbReference type="AlphaFoldDB" id="A0A6H1ZJJ8"/>